<feature type="domain" description="Transposase DDE" evidence="1">
    <location>
        <begin position="4"/>
        <end position="68"/>
    </location>
</feature>
<dbReference type="Pfam" id="PF13612">
    <property type="entry name" value="DDE_Tnp_1_3"/>
    <property type="match status" value="1"/>
</dbReference>
<name>A0ABY8KZ22_9FLAO</name>
<evidence type="ECO:0000313" key="3">
    <source>
        <dbReference type="Proteomes" id="UP001232001"/>
    </source>
</evidence>
<proteinExistence type="predicted"/>
<dbReference type="EMBL" id="CP122539">
    <property type="protein sequence ID" value="WGH74486.1"/>
    <property type="molecule type" value="Genomic_DNA"/>
</dbReference>
<sequence>MKWFFRDKDYISKALLELLFKYGIGVKARKNMKNVEYIWCRCYSTDKRVLAKPVNDEIKLFTLKNHTKIFTK</sequence>
<dbReference type="RefSeq" id="WP_279650366.1">
    <property type="nucleotide sequence ID" value="NZ_CP122539.1"/>
</dbReference>
<protein>
    <submittedName>
        <fullName evidence="2">Transposase</fullName>
    </submittedName>
</protein>
<gene>
    <name evidence="2" type="ORF">P8625_10285</name>
</gene>
<reference evidence="2 3" key="1">
    <citation type="submission" date="2023-04" db="EMBL/GenBank/DDBJ databases">
        <title>Tenacibaculum tangerinum sp. nov., isolated from sea tidal flat of South Korea.</title>
        <authorList>
            <person name="Lee S.H."/>
            <person name="Kim J.-J."/>
        </authorList>
    </citation>
    <scope>NUCLEOTIDE SEQUENCE [LARGE SCALE GENOMIC DNA]</scope>
    <source>
        <strain evidence="2 3">GRR-S3-23</strain>
    </source>
</reference>
<evidence type="ECO:0000259" key="1">
    <source>
        <dbReference type="Pfam" id="PF13612"/>
    </source>
</evidence>
<keyword evidence="3" id="KW-1185">Reference proteome</keyword>
<evidence type="ECO:0000313" key="2">
    <source>
        <dbReference type="EMBL" id="WGH74486.1"/>
    </source>
</evidence>
<dbReference type="Proteomes" id="UP001232001">
    <property type="component" value="Chromosome"/>
</dbReference>
<dbReference type="InterPro" id="IPR025668">
    <property type="entry name" value="Tnp_DDE_dom"/>
</dbReference>
<organism evidence="2 3">
    <name type="scientific">Tenacibaculum tangerinum</name>
    <dbReference type="NCBI Taxonomy" id="3038772"/>
    <lineage>
        <taxon>Bacteria</taxon>
        <taxon>Pseudomonadati</taxon>
        <taxon>Bacteroidota</taxon>
        <taxon>Flavobacteriia</taxon>
        <taxon>Flavobacteriales</taxon>
        <taxon>Flavobacteriaceae</taxon>
        <taxon>Tenacibaculum</taxon>
    </lineage>
</organism>
<accession>A0ABY8KZ22</accession>